<feature type="transmembrane region" description="Helical" evidence="1">
    <location>
        <begin position="185"/>
        <end position="203"/>
    </location>
</feature>
<name>A0ABW4AIG0_9ACTN</name>
<evidence type="ECO:0000313" key="3">
    <source>
        <dbReference type="Proteomes" id="UP001597183"/>
    </source>
</evidence>
<proteinExistence type="predicted"/>
<dbReference type="Proteomes" id="UP001597183">
    <property type="component" value="Unassembled WGS sequence"/>
</dbReference>
<comment type="caution">
    <text evidence="2">The sequence shown here is derived from an EMBL/GenBank/DDBJ whole genome shotgun (WGS) entry which is preliminary data.</text>
</comment>
<dbReference type="EMBL" id="JBHTMK010000044">
    <property type="protein sequence ID" value="MFD1370606.1"/>
    <property type="molecule type" value="Genomic_DNA"/>
</dbReference>
<protein>
    <submittedName>
        <fullName evidence="2">ABC transporter permease subunit</fullName>
    </submittedName>
</protein>
<evidence type="ECO:0000256" key="1">
    <source>
        <dbReference type="SAM" id="Phobius"/>
    </source>
</evidence>
<feature type="transmembrane region" description="Helical" evidence="1">
    <location>
        <begin position="153"/>
        <end position="178"/>
    </location>
</feature>
<reference evidence="3" key="1">
    <citation type="journal article" date="2019" name="Int. J. Syst. Evol. Microbiol.">
        <title>The Global Catalogue of Microorganisms (GCM) 10K type strain sequencing project: providing services to taxonomists for standard genome sequencing and annotation.</title>
        <authorList>
            <consortium name="The Broad Institute Genomics Platform"/>
            <consortium name="The Broad Institute Genome Sequencing Center for Infectious Disease"/>
            <person name="Wu L."/>
            <person name="Ma J."/>
        </authorList>
    </citation>
    <scope>NUCLEOTIDE SEQUENCE [LARGE SCALE GENOMIC DNA]</scope>
    <source>
        <strain evidence="3">CCM 7526</strain>
    </source>
</reference>
<gene>
    <name evidence="2" type="ORF">ACFQ5G_35165</name>
</gene>
<accession>A0ABW4AIG0</accession>
<dbReference type="RefSeq" id="WP_317793627.1">
    <property type="nucleotide sequence ID" value="NZ_AP028461.1"/>
</dbReference>
<keyword evidence="3" id="KW-1185">Reference proteome</keyword>
<keyword evidence="1" id="KW-0472">Membrane</keyword>
<feature type="transmembrane region" description="Helical" evidence="1">
    <location>
        <begin position="115"/>
        <end position="141"/>
    </location>
</feature>
<feature type="transmembrane region" description="Helical" evidence="1">
    <location>
        <begin position="297"/>
        <end position="322"/>
    </location>
</feature>
<keyword evidence="1" id="KW-0812">Transmembrane</keyword>
<sequence>MYWLTWRQHRMELLVAAALLLLAALPLIVTGVTMHEQYRSDGIAACVADPASRGGCGQLIEQFVDRYDQWANRLLWGAFLPALAGTFVGAPLLAREYEQGTWRLAFTQSVSRTRWLLTKLALVGSAVVVVGAAFGALFTWWRGPLNEIDGRLGAISFLIASPSLAAAGLFAFATGVLAGALLRRTIVAMAAALGTFLAVRLPLEEYVRPHYQAPLVRITDPQPGVETARLPDTDWIVQNSWVDAAGHRLTDGEESAIIRQVYGGADALYSSDARVESFMIDHGLRHWTEYHPDSSFWTFQAIEAGGFVALAVVFLAVAVWLVRRS</sequence>
<dbReference type="Pfam" id="PF12679">
    <property type="entry name" value="ABC2_membrane_2"/>
    <property type="match status" value="1"/>
</dbReference>
<evidence type="ECO:0000313" key="2">
    <source>
        <dbReference type="EMBL" id="MFD1370606.1"/>
    </source>
</evidence>
<organism evidence="2 3">
    <name type="scientific">Actinoplanes sichuanensis</name>
    <dbReference type="NCBI Taxonomy" id="512349"/>
    <lineage>
        <taxon>Bacteria</taxon>
        <taxon>Bacillati</taxon>
        <taxon>Actinomycetota</taxon>
        <taxon>Actinomycetes</taxon>
        <taxon>Micromonosporales</taxon>
        <taxon>Micromonosporaceae</taxon>
        <taxon>Actinoplanes</taxon>
    </lineage>
</organism>
<feature type="transmembrane region" description="Helical" evidence="1">
    <location>
        <begin position="74"/>
        <end position="94"/>
    </location>
</feature>
<keyword evidence="1" id="KW-1133">Transmembrane helix</keyword>